<evidence type="ECO:0000259" key="1">
    <source>
        <dbReference type="Pfam" id="PF04127"/>
    </source>
</evidence>
<keyword evidence="3" id="KW-1185">Reference proteome</keyword>
<dbReference type="Gene3D" id="3.40.50.10300">
    <property type="entry name" value="CoaB-like"/>
    <property type="match status" value="1"/>
</dbReference>
<protein>
    <submittedName>
        <fullName evidence="2">Phosphopantothenate-cysteine ligase</fullName>
    </submittedName>
</protein>
<dbReference type="OrthoDB" id="9802554at2"/>
<dbReference type="GO" id="GO:0015937">
    <property type="term" value="P:coenzyme A biosynthetic process"/>
    <property type="evidence" value="ECO:0007669"/>
    <property type="project" value="UniProtKB-ARBA"/>
</dbReference>
<organism evidence="2 3">
    <name type="scientific">Enterococcus aquimarinus</name>
    <dbReference type="NCBI Taxonomy" id="328396"/>
    <lineage>
        <taxon>Bacteria</taxon>
        <taxon>Bacillati</taxon>
        <taxon>Bacillota</taxon>
        <taxon>Bacilli</taxon>
        <taxon>Lactobacillales</taxon>
        <taxon>Enterococcaceae</taxon>
        <taxon>Enterococcus</taxon>
    </lineage>
</organism>
<dbReference type="EMBL" id="JXKD01000014">
    <property type="protein sequence ID" value="OJG09627.1"/>
    <property type="molecule type" value="Genomic_DNA"/>
</dbReference>
<dbReference type="AlphaFoldDB" id="A0A1L8QQ86"/>
<proteinExistence type="predicted"/>
<gene>
    <name evidence="2" type="ORF">RU93_GL000610</name>
</gene>
<dbReference type="InterPro" id="IPR011848">
    <property type="entry name" value="CoaB_strep"/>
</dbReference>
<comment type="caution">
    <text evidence="2">The sequence shown here is derived from an EMBL/GenBank/DDBJ whole genome shotgun (WGS) entry which is preliminary data.</text>
</comment>
<name>A0A1L8QQ86_9ENTE</name>
<evidence type="ECO:0000313" key="3">
    <source>
        <dbReference type="Proteomes" id="UP000182149"/>
    </source>
</evidence>
<sequence length="252" mass="27763">MKQILITAGGTAEKIDQVRSITNHSTGKLGSLIAEAFLAHGYQVDYLTTSTALRPVNQDGLALHFIQDTKELDETLTWLLQQKPYDAVIHSMAVSDFTPANSFSLEAFTEKINQELTKHSAPFTKEDVASLIEQTTAQETATKISSDTDYLFLVLKKTPKVIKKIKEIQPNTILVSFKLLVNVTQETLFEVAQESMAKNHGDYVLANDLTSIHVGSHTGYLIDKEGTLIGGAQTKADIAKLITDTLLDRRAD</sequence>
<dbReference type="RefSeq" id="WP_071875311.1">
    <property type="nucleotide sequence ID" value="NZ_JBHSHF010000004.1"/>
</dbReference>
<keyword evidence="2" id="KW-0436">Ligase</keyword>
<dbReference type="GO" id="GO:0016874">
    <property type="term" value="F:ligase activity"/>
    <property type="evidence" value="ECO:0007669"/>
    <property type="project" value="UniProtKB-KW"/>
</dbReference>
<reference evidence="2 3" key="1">
    <citation type="submission" date="2014-12" db="EMBL/GenBank/DDBJ databases">
        <title>Draft genome sequences of 29 type strains of Enterococci.</title>
        <authorList>
            <person name="Zhong Z."/>
            <person name="Sun Z."/>
            <person name="Liu W."/>
            <person name="Zhang W."/>
            <person name="Zhang H."/>
        </authorList>
    </citation>
    <scope>NUCLEOTIDE SEQUENCE [LARGE SCALE GENOMIC DNA]</scope>
    <source>
        <strain evidence="2 3">DSM 17690</strain>
    </source>
</reference>
<dbReference type="Proteomes" id="UP000182149">
    <property type="component" value="Unassembled WGS sequence"/>
</dbReference>
<accession>A0A1L8QQ86</accession>
<dbReference type="Pfam" id="PF04127">
    <property type="entry name" value="DFP"/>
    <property type="match status" value="2"/>
</dbReference>
<dbReference type="InterPro" id="IPR035929">
    <property type="entry name" value="CoaB-like_sf"/>
</dbReference>
<dbReference type="InterPro" id="IPR007085">
    <property type="entry name" value="DNA/pantothenate-metab_flavo_C"/>
</dbReference>
<dbReference type="SUPFAM" id="SSF102645">
    <property type="entry name" value="CoaB-like"/>
    <property type="match status" value="1"/>
</dbReference>
<dbReference type="NCBIfam" id="TIGR02114">
    <property type="entry name" value="coaB_strep"/>
    <property type="match status" value="1"/>
</dbReference>
<dbReference type="STRING" id="328396.RU93_GL000610"/>
<evidence type="ECO:0000313" key="2">
    <source>
        <dbReference type="EMBL" id="OJG09627.1"/>
    </source>
</evidence>
<dbReference type="NCBIfam" id="NF005231">
    <property type="entry name" value="PRK06732.1"/>
    <property type="match status" value="1"/>
</dbReference>
<feature type="domain" description="DNA/pantothenate metabolism flavoprotein C-terminal" evidence="1">
    <location>
        <begin position="2"/>
        <end position="102"/>
    </location>
</feature>
<feature type="domain" description="DNA/pantothenate metabolism flavoprotein C-terminal" evidence="1">
    <location>
        <begin position="136"/>
        <end position="246"/>
    </location>
</feature>